<accession>A0ABR2S2I4</accession>
<dbReference type="Proteomes" id="UP001396334">
    <property type="component" value="Unassembled WGS sequence"/>
</dbReference>
<organism evidence="1 2">
    <name type="scientific">Hibiscus sabdariffa</name>
    <name type="common">roselle</name>
    <dbReference type="NCBI Taxonomy" id="183260"/>
    <lineage>
        <taxon>Eukaryota</taxon>
        <taxon>Viridiplantae</taxon>
        <taxon>Streptophyta</taxon>
        <taxon>Embryophyta</taxon>
        <taxon>Tracheophyta</taxon>
        <taxon>Spermatophyta</taxon>
        <taxon>Magnoliopsida</taxon>
        <taxon>eudicotyledons</taxon>
        <taxon>Gunneridae</taxon>
        <taxon>Pentapetalae</taxon>
        <taxon>rosids</taxon>
        <taxon>malvids</taxon>
        <taxon>Malvales</taxon>
        <taxon>Malvaceae</taxon>
        <taxon>Malvoideae</taxon>
        <taxon>Hibiscus</taxon>
    </lineage>
</organism>
<dbReference type="EMBL" id="JBBPBN010000017">
    <property type="protein sequence ID" value="KAK9019206.1"/>
    <property type="molecule type" value="Genomic_DNA"/>
</dbReference>
<keyword evidence="2" id="KW-1185">Reference proteome</keyword>
<evidence type="ECO:0000313" key="2">
    <source>
        <dbReference type="Proteomes" id="UP001396334"/>
    </source>
</evidence>
<gene>
    <name evidence="1" type="ORF">V6N11_053732</name>
</gene>
<sequence>MAFLSAGAIPCVKLLASGLLVRLITLLFLFETVFQVRLGSIKLVSSRPTVLIMPEDTDPMPSTNGLPQQILQDAVAFCLLLDTRVEEELRVQVQIRL</sequence>
<name>A0ABR2S2I4_9ROSI</name>
<protein>
    <submittedName>
        <fullName evidence="1">Uncharacterized protein</fullName>
    </submittedName>
</protein>
<evidence type="ECO:0000313" key="1">
    <source>
        <dbReference type="EMBL" id="KAK9019206.1"/>
    </source>
</evidence>
<comment type="caution">
    <text evidence="1">The sequence shown here is derived from an EMBL/GenBank/DDBJ whole genome shotgun (WGS) entry which is preliminary data.</text>
</comment>
<reference evidence="1 2" key="1">
    <citation type="journal article" date="2024" name="G3 (Bethesda)">
        <title>Genome assembly of Hibiscus sabdariffa L. provides insights into metabolisms of medicinal natural products.</title>
        <authorList>
            <person name="Kim T."/>
        </authorList>
    </citation>
    <scope>NUCLEOTIDE SEQUENCE [LARGE SCALE GENOMIC DNA]</scope>
    <source>
        <strain evidence="1">TK-2024</strain>
        <tissue evidence="1">Old leaves</tissue>
    </source>
</reference>
<proteinExistence type="predicted"/>